<accession>A0A0R1XKB6</accession>
<evidence type="ECO:0000259" key="3">
    <source>
        <dbReference type="Pfam" id="PF25137"/>
    </source>
</evidence>
<keyword evidence="5" id="KW-1185">Reference proteome</keyword>
<dbReference type="CDD" id="cd08182">
    <property type="entry name" value="HEPD"/>
    <property type="match status" value="1"/>
</dbReference>
<dbReference type="Pfam" id="PF25137">
    <property type="entry name" value="ADH_Fe_C"/>
    <property type="match status" value="1"/>
</dbReference>
<evidence type="ECO:0000259" key="2">
    <source>
        <dbReference type="Pfam" id="PF00465"/>
    </source>
</evidence>
<protein>
    <submittedName>
        <fullName evidence="4">Uncharacterized protein</fullName>
    </submittedName>
</protein>
<name>A0A0R1XKB6_9LACO</name>
<dbReference type="GO" id="GO:0004022">
    <property type="term" value="F:alcohol dehydrogenase (NAD+) activity"/>
    <property type="evidence" value="ECO:0007669"/>
    <property type="project" value="TreeGrafter"/>
</dbReference>
<evidence type="ECO:0000313" key="4">
    <source>
        <dbReference type="EMBL" id="KRM30594.1"/>
    </source>
</evidence>
<dbReference type="STRING" id="1423734.FC83_GL001730"/>
<dbReference type="FunFam" id="3.40.50.1970:FF:000003">
    <property type="entry name" value="Alcohol dehydrogenase, iron-containing"/>
    <property type="match status" value="1"/>
</dbReference>
<dbReference type="Pfam" id="PF00465">
    <property type="entry name" value="Fe-ADH"/>
    <property type="match status" value="1"/>
</dbReference>
<dbReference type="eggNOG" id="COG1454">
    <property type="taxonomic scope" value="Bacteria"/>
</dbReference>
<dbReference type="GO" id="GO:0046872">
    <property type="term" value="F:metal ion binding"/>
    <property type="evidence" value="ECO:0007669"/>
    <property type="project" value="InterPro"/>
</dbReference>
<sequence length="369" mass="40289">MLEQKTETITLQDLPIQLLESLQNLGIRKPLLVCDAAFDTSTIVQQLLALPGIEMTMFHDFKANPDFNAVIQSIETFNINGCDGIIALGGGSTMDVAKGTKAYLGVRQFPLVQQLVGDNQTPLIAIPTTAGTGSDATHFAVLFKQHVKYAVESPNLLPTKSLLVPALLTSLSHYQRKVGMLDTLCQAIESYWSLKATAESRRLARQAIQGFLDNYQGFLTNTQSGNKGMLLAAHTAGMAIDITATTAPHAMSYQLTARFQLAHGHAVALCLPKVWQYMVNQLPQISLLERAPLQNEFQELAELLGQKSPQQAIQWFENLVADLDLVAPGPVAVTIVKAMVAEVNVQRLQNNPMPLDKNALTTIYNAILN</sequence>
<dbReference type="InterPro" id="IPR056798">
    <property type="entry name" value="ADH_Fe_C"/>
</dbReference>
<dbReference type="InterPro" id="IPR001670">
    <property type="entry name" value="ADH_Fe/GldA"/>
</dbReference>
<dbReference type="InterPro" id="IPR039697">
    <property type="entry name" value="Alcohol_dehydrogenase_Fe"/>
</dbReference>
<dbReference type="SUPFAM" id="SSF56796">
    <property type="entry name" value="Dehydroquinate synthase-like"/>
    <property type="match status" value="1"/>
</dbReference>
<feature type="domain" description="Alcohol dehydrogenase iron-type/glycerol dehydrogenase GldA" evidence="2">
    <location>
        <begin position="17"/>
        <end position="163"/>
    </location>
</feature>
<keyword evidence="1" id="KW-0560">Oxidoreductase</keyword>
<dbReference type="PANTHER" id="PTHR11496">
    <property type="entry name" value="ALCOHOL DEHYDROGENASE"/>
    <property type="match status" value="1"/>
</dbReference>
<gene>
    <name evidence="4" type="ORF">FC83_GL001730</name>
</gene>
<dbReference type="PANTHER" id="PTHR11496:SF83">
    <property type="entry name" value="HYDROXYACID-OXOACID TRANSHYDROGENASE, MITOCHONDRIAL"/>
    <property type="match status" value="1"/>
</dbReference>
<dbReference type="EMBL" id="AZGA01000088">
    <property type="protein sequence ID" value="KRM30594.1"/>
    <property type="molecule type" value="Genomic_DNA"/>
</dbReference>
<reference evidence="4 5" key="1">
    <citation type="journal article" date="2015" name="Genome Announc.">
        <title>Expanding the biotechnology potential of lactobacilli through comparative genomics of 213 strains and associated genera.</title>
        <authorList>
            <person name="Sun Z."/>
            <person name="Harris H.M."/>
            <person name="McCann A."/>
            <person name="Guo C."/>
            <person name="Argimon S."/>
            <person name="Zhang W."/>
            <person name="Yang X."/>
            <person name="Jeffery I.B."/>
            <person name="Cooney J.C."/>
            <person name="Kagawa T.F."/>
            <person name="Liu W."/>
            <person name="Song Y."/>
            <person name="Salvetti E."/>
            <person name="Wrobel A."/>
            <person name="Rasinkangas P."/>
            <person name="Parkhill J."/>
            <person name="Rea M.C."/>
            <person name="O'Sullivan O."/>
            <person name="Ritari J."/>
            <person name="Douillard F.P."/>
            <person name="Paul Ross R."/>
            <person name="Yang R."/>
            <person name="Briner A.E."/>
            <person name="Felis G.E."/>
            <person name="de Vos W.M."/>
            <person name="Barrangou R."/>
            <person name="Klaenhammer T.R."/>
            <person name="Caufield P.W."/>
            <person name="Cui Y."/>
            <person name="Zhang H."/>
            <person name="O'Toole P.W."/>
        </authorList>
    </citation>
    <scope>NUCLEOTIDE SEQUENCE [LARGE SCALE GENOMIC DNA]</scope>
    <source>
        <strain evidence="4 5">DSM 18527</strain>
    </source>
</reference>
<evidence type="ECO:0000313" key="5">
    <source>
        <dbReference type="Proteomes" id="UP000051236"/>
    </source>
</evidence>
<dbReference type="InterPro" id="IPR035873">
    <property type="entry name" value="PhpC"/>
</dbReference>
<dbReference type="GO" id="GO:0017000">
    <property type="term" value="P:antibiotic biosynthetic process"/>
    <property type="evidence" value="ECO:0007669"/>
    <property type="project" value="InterPro"/>
</dbReference>
<dbReference type="Gene3D" id="3.40.50.1970">
    <property type="match status" value="1"/>
</dbReference>
<dbReference type="AlphaFoldDB" id="A0A0R1XKB6"/>
<proteinExistence type="predicted"/>
<organism evidence="4 5">
    <name type="scientific">Agrilactobacillus composti DSM 18527 = JCM 14202</name>
    <dbReference type="NCBI Taxonomy" id="1423734"/>
    <lineage>
        <taxon>Bacteria</taxon>
        <taxon>Bacillati</taxon>
        <taxon>Bacillota</taxon>
        <taxon>Bacilli</taxon>
        <taxon>Lactobacillales</taxon>
        <taxon>Lactobacillaceae</taxon>
        <taxon>Agrilactobacillus</taxon>
    </lineage>
</organism>
<dbReference type="PATRIC" id="fig|1423734.3.peg.1749"/>
<dbReference type="Gene3D" id="1.20.1090.10">
    <property type="entry name" value="Dehydroquinate synthase-like - alpha domain"/>
    <property type="match status" value="1"/>
</dbReference>
<comment type="caution">
    <text evidence="4">The sequence shown here is derived from an EMBL/GenBank/DDBJ whole genome shotgun (WGS) entry which is preliminary data.</text>
</comment>
<dbReference type="RefSeq" id="WP_057003030.1">
    <property type="nucleotide sequence ID" value="NZ_AZGA01000088.1"/>
</dbReference>
<feature type="domain" description="Fe-containing alcohol dehydrogenase-like C-terminal" evidence="3">
    <location>
        <begin position="179"/>
        <end position="325"/>
    </location>
</feature>
<dbReference type="Proteomes" id="UP000051236">
    <property type="component" value="Unassembled WGS sequence"/>
</dbReference>
<evidence type="ECO:0000256" key="1">
    <source>
        <dbReference type="ARBA" id="ARBA00023002"/>
    </source>
</evidence>